<dbReference type="Proteomes" id="UP000824120">
    <property type="component" value="Chromosome 1"/>
</dbReference>
<proteinExistence type="predicted"/>
<evidence type="ECO:0000313" key="2">
    <source>
        <dbReference type="Proteomes" id="UP000824120"/>
    </source>
</evidence>
<accession>A0A9J6B6R7</accession>
<gene>
    <name evidence="1" type="ORF">H5410_003977</name>
</gene>
<name>A0A9J6B6R7_SOLCO</name>
<sequence>MFVQFYSGAYLWIQEMPLFQEAYVNIVTVPSQAKGNSNIVKVDVYLGWTMELTQNVLSLWISN</sequence>
<reference evidence="1 2" key="1">
    <citation type="submission" date="2020-09" db="EMBL/GenBank/DDBJ databases">
        <title>De no assembly of potato wild relative species, Solanum commersonii.</title>
        <authorList>
            <person name="Cho K."/>
        </authorList>
    </citation>
    <scope>NUCLEOTIDE SEQUENCE [LARGE SCALE GENOMIC DNA]</scope>
    <source>
        <strain evidence="1">LZ3.2</strain>
        <tissue evidence="1">Leaf</tissue>
    </source>
</reference>
<organism evidence="1 2">
    <name type="scientific">Solanum commersonii</name>
    <name type="common">Commerson's wild potato</name>
    <name type="synonym">Commerson's nightshade</name>
    <dbReference type="NCBI Taxonomy" id="4109"/>
    <lineage>
        <taxon>Eukaryota</taxon>
        <taxon>Viridiplantae</taxon>
        <taxon>Streptophyta</taxon>
        <taxon>Embryophyta</taxon>
        <taxon>Tracheophyta</taxon>
        <taxon>Spermatophyta</taxon>
        <taxon>Magnoliopsida</taxon>
        <taxon>eudicotyledons</taxon>
        <taxon>Gunneridae</taxon>
        <taxon>Pentapetalae</taxon>
        <taxon>asterids</taxon>
        <taxon>lamiids</taxon>
        <taxon>Solanales</taxon>
        <taxon>Solanaceae</taxon>
        <taxon>Solanoideae</taxon>
        <taxon>Solaneae</taxon>
        <taxon>Solanum</taxon>
    </lineage>
</organism>
<dbReference type="EMBL" id="JACXVP010000001">
    <property type="protein sequence ID" value="KAG5632260.1"/>
    <property type="molecule type" value="Genomic_DNA"/>
</dbReference>
<evidence type="ECO:0000313" key="1">
    <source>
        <dbReference type="EMBL" id="KAG5632260.1"/>
    </source>
</evidence>
<dbReference type="AlphaFoldDB" id="A0A9J6B6R7"/>
<protein>
    <submittedName>
        <fullName evidence="1">Uncharacterized protein</fullName>
    </submittedName>
</protein>
<comment type="caution">
    <text evidence="1">The sequence shown here is derived from an EMBL/GenBank/DDBJ whole genome shotgun (WGS) entry which is preliminary data.</text>
</comment>
<keyword evidence="2" id="KW-1185">Reference proteome</keyword>